<name>A0A5C3QCB2_9AGAR</name>
<accession>A0A5C3QCB2</accession>
<keyword evidence="2" id="KW-1185">Reference proteome</keyword>
<proteinExistence type="predicted"/>
<reference evidence="1 2" key="1">
    <citation type="journal article" date="2019" name="Nat. Ecol. Evol.">
        <title>Megaphylogeny resolves global patterns of mushroom evolution.</title>
        <authorList>
            <person name="Varga T."/>
            <person name="Krizsan K."/>
            <person name="Foldi C."/>
            <person name="Dima B."/>
            <person name="Sanchez-Garcia M."/>
            <person name="Sanchez-Ramirez S."/>
            <person name="Szollosi G.J."/>
            <person name="Szarkandi J.G."/>
            <person name="Papp V."/>
            <person name="Albert L."/>
            <person name="Andreopoulos W."/>
            <person name="Angelini C."/>
            <person name="Antonin V."/>
            <person name="Barry K.W."/>
            <person name="Bougher N.L."/>
            <person name="Buchanan P."/>
            <person name="Buyck B."/>
            <person name="Bense V."/>
            <person name="Catcheside P."/>
            <person name="Chovatia M."/>
            <person name="Cooper J."/>
            <person name="Damon W."/>
            <person name="Desjardin D."/>
            <person name="Finy P."/>
            <person name="Geml J."/>
            <person name="Haridas S."/>
            <person name="Hughes K."/>
            <person name="Justo A."/>
            <person name="Karasinski D."/>
            <person name="Kautmanova I."/>
            <person name="Kiss B."/>
            <person name="Kocsube S."/>
            <person name="Kotiranta H."/>
            <person name="LaButti K.M."/>
            <person name="Lechner B.E."/>
            <person name="Liimatainen K."/>
            <person name="Lipzen A."/>
            <person name="Lukacs Z."/>
            <person name="Mihaltcheva S."/>
            <person name="Morgado L.N."/>
            <person name="Niskanen T."/>
            <person name="Noordeloos M.E."/>
            <person name="Ohm R.A."/>
            <person name="Ortiz-Santana B."/>
            <person name="Ovrebo C."/>
            <person name="Racz N."/>
            <person name="Riley R."/>
            <person name="Savchenko A."/>
            <person name="Shiryaev A."/>
            <person name="Soop K."/>
            <person name="Spirin V."/>
            <person name="Szebenyi C."/>
            <person name="Tomsovsky M."/>
            <person name="Tulloss R.E."/>
            <person name="Uehling J."/>
            <person name="Grigoriev I.V."/>
            <person name="Vagvolgyi C."/>
            <person name="Papp T."/>
            <person name="Martin F.M."/>
            <person name="Miettinen O."/>
            <person name="Hibbett D.S."/>
            <person name="Nagy L.G."/>
        </authorList>
    </citation>
    <scope>NUCLEOTIDE SEQUENCE [LARGE SCALE GENOMIC DNA]</scope>
    <source>
        <strain evidence="1 2">CBS 309.79</strain>
    </source>
</reference>
<protein>
    <submittedName>
        <fullName evidence="1">Uncharacterized protein</fullName>
    </submittedName>
</protein>
<sequence>MAHSATIQLHRSLCFARPRSWFLCVNAACSIAEWANLITQSQMTYVDPILAILRRCAYEVLLRGLHGRGGSLQGLDPPLLRNHLETISHAMFPLSSRCPLMRCQLGILQEKCNSES</sequence>
<dbReference type="AlphaFoldDB" id="A0A5C3QCB2"/>
<organism evidence="1 2">
    <name type="scientific">Pterulicium gracile</name>
    <dbReference type="NCBI Taxonomy" id="1884261"/>
    <lineage>
        <taxon>Eukaryota</taxon>
        <taxon>Fungi</taxon>
        <taxon>Dikarya</taxon>
        <taxon>Basidiomycota</taxon>
        <taxon>Agaricomycotina</taxon>
        <taxon>Agaricomycetes</taxon>
        <taxon>Agaricomycetidae</taxon>
        <taxon>Agaricales</taxon>
        <taxon>Pleurotineae</taxon>
        <taxon>Pterulaceae</taxon>
        <taxon>Pterulicium</taxon>
    </lineage>
</organism>
<dbReference type="EMBL" id="ML178835">
    <property type="protein sequence ID" value="TFK99166.1"/>
    <property type="molecule type" value="Genomic_DNA"/>
</dbReference>
<dbReference type="Proteomes" id="UP000305067">
    <property type="component" value="Unassembled WGS sequence"/>
</dbReference>
<gene>
    <name evidence="1" type="ORF">BDV98DRAFT_187079</name>
</gene>
<evidence type="ECO:0000313" key="1">
    <source>
        <dbReference type="EMBL" id="TFK99166.1"/>
    </source>
</evidence>
<evidence type="ECO:0000313" key="2">
    <source>
        <dbReference type="Proteomes" id="UP000305067"/>
    </source>
</evidence>